<proteinExistence type="predicted"/>
<name>A0A7M2XMZ7_9NOCA</name>
<sequence>MSLDTRVFGDPTSCYACADSLTALATGVNDRLKAARDGRTESEYEFRSPAGDAFRTTLDRIITGTTEAADQIDVIAAALRAFADGLVTVRSRMSQAEATAAEAGIPVEFGVGIGEPLNVDPNSYDIAPQVLRAKQIAAYEAAAGFVAEGRAAETGAHSALAEALRGPTTILKDAEAQWEWLLAHTVGGYIATTVSELSKWGNEAATRGATLARLRELAAEAARLGDPYPEATAARAVRAFQGGADDAARFAAENSRLLAGLGDNKFVSSVGGNLGDLFPKGSTLAGVGSKVPYLGLALTAGQTASDVMNAETTGEAVKAVAKDVGGFVAGTVATELILASAAGGPVTLLAVGAGVGVAFGVGEVIEHWDDISGAAGSAARWVGNLF</sequence>
<accession>A0A7M2XMZ7</accession>
<dbReference type="EMBL" id="CP063450">
    <property type="protein sequence ID" value="QOV99057.1"/>
    <property type="molecule type" value="Genomic_DNA"/>
</dbReference>
<dbReference type="AlphaFoldDB" id="A0A7M2XMZ7"/>
<dbReference type="RefSeq" id="WP_193902946.1">
    <property type="nucleotide sequence ID" value="NZ_CP063450.1"/>
</dbReference>
<gene>
    <name evidence="1" type="ORF">INP59_01055</name>
</gene>
<evidence type="ECO:0000313" key="1">
    <source>
        <dbReference type="EMBL" id="QOV99057.1"/>
    </source>
</evidence>
<protein>
    <submittedName>
        <fullName evidence="1">Uncharacterized protein</fullName>
    </submittedName>
</protein>
<dbReference type="Proteomes" id="UP000593818">
    <property type="component" value="Chromosome"/>
</dbReference>
<reference evidence="1 2" key="1">
    <citation type="submission" date="2020-10" db="EMBL/GenBank/DDBJ databases">
        <title>Whole genome sequence of oil-degrading bacteria Rhodococcus pyridinivorans strain 5Ap.</title>
        <authorList>
            <person name="Akhremchuk A.E."/>
            <person name="Valentovich L.N."/>
            <person name="Charniauskaya M.I."/>
            <person name="Bukliarevich H.A."/>
            <person name="Titok M.A."/>
        </authorList>
    </citation>
    <scope>NUCLEOTIDE SEQUENCE [LARGE SCALE GENOMIC DNA]</scope>
    <source>
        <strain evidence="1 2">5Ap</strain>
    </source>
</reference>
<keyword evidence="2" id="KW-1185">Reference proteome</keyword>
<organism evidence="1 2">
    <name type="scientific">Rhodococcus pyridinivorans</name>
    <dbReference type="NCBI Taxonomy" id="103816"/>
    <lineage>
        <taxon>Bacteria</taxon>
        <taxon>Bacillati</taxon>
        <taxon>Actinomycetota</taxon>
        <taxon>Actinomycetes</taxon>
        <taxon>Mycobacteriales</taxon>
        <taxon>Nocardiaceae</taxon>
        <taxon>Rhodococcus</taxon>
    </lineage>
</organism>
<evidence type="ECO:0000313" key="2">
    <source>
        <dbReference type="Proteomes" id="UP000593818"/>
    </source>
</evidence>